<gene>
    <name evidence="2" type="ORF">CLUMA_CG007432</name>
</gene>
<feature type="chain" id="PRO_5012678617" evidence="1">
    <location>
        <begin position="17"/>
        <end position="59"/>
    </location>
</feature>
<evidence type="ECO:0000313" key="2">
    <source>
        <dbReference type="EMBL" id="CRK93905.1"/>
    </source>
</evidence>
<dbReference type="EMBL" id="CVRI01000038">
    <property type="protein sequence ID" value="CRK93905.1"/>
    <property type="molecule type" value="Genomic_DNA"/>
</dbReference>
<accession>A0A1J1I682</accession>
<feature type="signal peptide" evidence="1">
    <location>
        <begin position="1"/>
        <end position="16"/>
    </location>
</feature>
<evidence type="ECO:0000256" key="1">
    <source>
        <dbReference type="SAM" id="SignalP"/>
    </source>
</evidence>
<dbReference type="AlphaFoldDB" id="A0A1J1I682"/>
<dbReference type="Proteomes" id="UP000183832">
    <property type="component" value="Unassembled WGS sequence"/>
</dbReference>
<sequence length="59" mass="6890">MSCELLCLLFIVFTLIYEPKYCPSPPTWHLTTTSKVRTQIILKLLGKCLHDVRVGWIRN</sequence>
<reference evidence="2 3" key="1">
    <citation type="submission" date="2015-04" db="EMBL/GenBank/DDBJ databases">
        <authorList>
            <person name="Syromyatnikov M.Y."/>
            <person name="Popov V.N."/>
        </authorList>
    </citation>
    <scope>NUCLEOTIDE SEQUENCE [LARGE SCALE GENOMIC DNA]</scope>
</reference>
<keyword evidence="3" id="KW-1185">Reference proteome</keyword>
<name>A0A1J1I682_9DIPT</name>
<keyword evidence="1" id="KW-0732">Signal</keyword>
<protein>
    <submittedName>
        <fullName evidence="2">CLUMA_CG007432, isoform A</fullName>
    </submittedName>
</protein>
<proteinExistence type="predicted"/>
<evidence type="ECO:0000313" key="3">
    <source>
        <dbReference type="Proteomes" id="UP000183832"/>
    </source>
</evidence>
<organism evidence="2 3">
    <name type="scientific">Clunio marinus</name>
    <dbReference type="NCBI Taxonomy" id="568069"/>
    <lineage>
        <taxon>Eukaryota</taxon>
        <taxon>Metazoa</taxon>
        <taxon>Ecdysozoa</taxon>
        <taxon>Arthropoda</taxon>
        <taxon>Hexapoda</taxon>
        <taxon>Insecta</taxon>
        <taxon>Pterygota</taxon>
        <taxon>Neoptera</taxon>
        <taxon>Endopterygota</taxon>
        <taxon>Diptera</taxon>
        <taxon>Nematocera</taxon>
        <taxon>Chironomoidea</taxon>
        <taxon>Chironomidae</taxon>
        <taxon>Clunio</taxon>
    </lineage>
</organism>